<dbReference type="AlphaFoldDB" id="A0AA36I086"/>
<dbReference type="InterPro" id="IPR029058">
    <property type="entry name" value="AB_hydrolase_fold"/>
</dbReference>
<feature type="region of interest" description="Disordered" evidence="1">
    <location>
        <begin position="541"/>
        <end position="643"/>
    </location>
</feature>
<evidence type="ECO:0000259" key="2">
    <source>
        <dbReference type="Pfam" id="PF23162"/>
    </source>
</evidence>
<keyword evidence="4" id="KW-1185">Reference proteome</keyword>
<feature type="region of interest" description="Disordered" evidence="1">
    <location>
        <begin position="667"/>
        <end position="703"/>
    </location>
</feature>
<feature type="domain" description="C962R-like N-terminal AEP" evidence="2">
    <location>
        <begin position="319"/>
        <end position="483"/>
    </location>
</feature>
<dbReference type="InterPro" id="IPR056443">
    <property type="entry name" value="AEP_C962R"/>
</dbReference>
<dbReference type="Proteomes" id="UP001178507">
    <property type="component" value="Unassembled WGS sequence"/>
</dbReference>
<comment type="caution">
    <text evidence="3">The sequence shown here is derived from an EMBL/GenBank/DDBJ whole genome shotgun (WGS) entry which is preliminary data.</text>
</comment>
<feature type="compositionally biased region" description="Basic and acidic residues" evidence="1">
    <location>
        <begin position="627"/>
        <end position="643"/>
    </location>
</feature>
<evidence type="ECO:0000256" key="1">
    <source>
        <dbReference type="SAM" id="MobiDB-lite"/>
    </source>
</evidence>
<dbReference type="Pfam" id="PF23162">
    <property type="entry name" value="AEP_C962R"/>
    <property type="match status" value="1"/>
</dbReference>
<reference evidence="3" key="1">
    <citation type="submission" date="2023-08" db="EMBL/GenBank/DDBJ databases">
        <authorList>
            <person name="Chen Y."/>
            <person name="Shah S."/>
            <person name="Dougan E. K."/>
            <person name="Thang M."/>
            <person name="Chan C."/>
        </authorList>
    </citation>
    <scope>NUCLEOTIDE SEQUENCE</scope>
</reference>
<feature type="compositionally biased region" description="Basic residues" evidence="1">
    <location>
        <begin position="603"/>
        <end position="615"/>
    </location>
</feature>
<dbReference type="EMBL" id="CAUJNA010000535">
    <property type="protein sequence ID" value="CAJ1378336.1"/>
    <property type="molecule type" value="Genomic_DNA"/>
</dbReference>
<sequence length="703" mass="78216">MAGSRLHVEADRCWRPARAGGQQQLLRQHGYHHLRRHGAVVAPGGEAASARRFADGPELLDRAGEHNGGLLRLVHQGACLKVIIPGKEHVGSQEIQELAASITGRCVILGASAGGLLALQLLQHCELAVSCVAVSPGPLAHQDWTDMGAICDKMRRSLQGTRKRAAIYWAKCDKAEQQVTQTLAGQSVEFLRMEKGHVGMWSKELFAQVCEHLEALSEHQEEECRRSGRVVRHWEDNVSGQIMDGKMRLYHFCCFGRSKMPDVGSEVCFTALGSKAFEVEPEDAPQQRTFCPDLVWARNLFRRHACRSREAFHKDAESGGAKLYLCEHPSPVYAFCEDLDVIAPLEKGLPSLMRTRAGGHDWELLKWRATALHRIFPHLPEEMRCVVFSASGFYRGCEQFKESYHLVWPKLLVTKETAKQIREHTLDTFEELTAIHNHPVAQLLQTAQQYDESNSWPRIFDATTTRPSIGLRMAYSDKRSVEPGTKAETAHKVFFDENRPVLPVAELEFEFSSGECSRAVVVATNEEKQPWEWALRGMVRREEGQPVSARPAKRPRRQPTPPRKPWRGPGSHHQPPGGGGGWGGGGGGWGGGWGGGRQSGWGKGHKGGKGPKGGKGKGGPQPQGGWDDWRDWRDWGDWGDWGDRWDLGPEDCYAKQAAETFLKQTFPEPEPAAQPAAAEPKVQERRSWTRLRGSSSEAAARSL</sequence>
<accession>A0AA36I086</accession>
<name>A0AA36I086_9DINO</name>
<feature type="compositionally biased region" description="Low complexity" evidence="1">
    <location>
        <begin position="671"/>
        <end position="680"/>
    </location>
</feature>
<gene>
    <name evidence="3" type="ORF">EVOR1521_LOCUS6902</name>
</gene>
<evidence type="ECO:0000313" key="4">
    <source>
        <dbReference type="Proteomes" id="UP001178507"/>
    </source>
</evidence>
<evidence type="ECO:0000313" key="3">
    <source>
        <dbReference type="EMBL" id="CAJ1378336.1"/>
    </source>
</evidence>
<feature type="compositionally biased region" description="Gly residues" evidence="1">
    <location>
        <begin position="576"/>
        <end position="602"/>
    </location>
</feature>
<protein>
    <recommendedName>
        <fullName evidence="2">C962R-like N-terminal AEP domain-containing protein</fullName>
    </recommendedName>
</protein>
<organism evidence="3 4">
    <name type="scientific">Effrenium voratum</name>
    <dbReference type="NCBI Taxonomy" id="2562239"/>
    <lineage>
        <taxon>Eukaryota</taxon>
        <taxon>Sar</taxon>
        <taxon>Alveolata</taxon>
        <taxon>Dinophyceae</taxon>
        <taxon>Suessiales</taxon>
        <taxon>Symbiodiniaceae</taxon>
        <taxon>Effrenium</taxon>
    </lineage>
</organism>
<dbReference type="SUPFAM" id="SSF53474">
    <property type="entry name" value="alpha/beta-Hydrolases"/>
    <property type="match status" value="1"/>
</dbReference>
<proteinExistence type="predicted"/>